<reference evidence="2" key="1">
    <citation type="submission" date="2022-11" db="UniProtKB">
        <authorList>
            <consortium name="WormBaseParasite"/>
        </authorList>
    </citation>
    <scope>IDENTIFICATION</scope>
</reference>
<evidence type="ECO:0000313" key="2">
    <source>
        <dbReference type="WBParaSite" id="Gr19_v10_g16223.t1"/>
    </source>
</evidence>
<name>A0A914HCE4_GLORO</name>
<organism evidence="1 2">
    <name type="scientific">Globodera rostochiensis</name>
    <name type="common">Golden nematode worm</name>
    <name type="synonym">Heterodera rostochiensis</name>
    <dbReference type="NCBI Taxonomy" id="31243"/>
    <lineage>
        <taxon>Eukaryota</taxon>
        <taxon>Metazoa</taxon>
        <taxon>Ecdysozoa</taxon>
        <taxon>Nematoda</taxon>
        <taxon>Chromadorea</taxon>
        <taxon>Rhabditida</taxon>
        <taxon>Tylenchina</taxon>
        <taxon>Tylenchomorpha</taxon>
        <taxon>Tylenchoidea</taxon>
        <taxon>Heteroderidae</taxon>
        <taxon>Heteroderinae</taxon>
        <taxon>Globodera</taxon>
    </lineage>
</organism>
<sequence>MSLVIENVLPAVSIRYGFLWSRLADICGSDICGPDICGPDICGLRQNRQLRPDICGADICGPDICNPTFASQTLAA</sequence>
<protein>
    <submittedName>
        <fullName evidence="2">Uncharacterized protein</fullName>
    </submittedName>
</protein>
<proteinExistence type="predicted"/>
<accession>A0A914HCE4</accession>
<dbReference type="AlphaFoldDB" id="A0A914HCE4"/>
<dbReference type="WBParaSite" id="Gr19_v10_g16223.t1">
    <property type="protein sequence ID" value="Gr19_v10_g16223.t1"/>
    <property type="gene ID" value="Gr19_v10_g16223"/>
</dbReference>
<dbReference type="Proteomes" id="UP000887572">
    <property type="component" value="Unplaced"/>
</dbReference>
<keyword evidence="1" id="KW-1185">Reference proteome</keyword>
<evidence type="ECO:0000313" key="1">
    <source>
        <dbReference type="Proteomes" id="UP000887572"/>
    </source>
</evidence>